<protein>
    <submittedName>
        <fullName evidence="1">Uncharacterized protein</fullName>
    </submittedName>
</protein>
<evidence type="ECO:0000313" key="2">
    <source>
        <dbReference type="Proteomes" id="UP000464657"/>
    </source>
</evidence>
<keyword evidence="2" id="KW-1185">Reference proteome</keyword>
<proteinExistence type="predicted"/>
<reference evidence="1 2" key="1">
    <citation type="journal article" date="2013" name="Int. J. Syst. Evol. Microbiol.">
        <title>Kordia antarctica sp. nov., isolated from Antarctic seawater.</title>
        <authorList>
            <person name="Baek K."/>
            <person name="Choi A."/>
            <person name="Kang I."/>
            <person name="Lee K."/>
            <person name="Cho J.C."/>
        </authorList>
    </citation>
    <scope>NUCLEOTIDE SEQUENCE [LARGE SCALE GENOMIC DNA]</scope>
    <source>
        <strain evidence="1 2">IMCC3317</strain>
    </source>
</reference>
<dbReference type="EMBL" id="CP019288">
    <property type="protein sequence ID" value="QHI37432.1"/>
    <property type="molecule type" value="Genomic_DNA"/>
</dbReference>
<name>A0A7L4ZLC8_9FLAO</name>
<organism evidence="1 2">
    <name type="scientific">Kordia antarctica</name>
    <dbReference type="NCBI Taxonomy" id="1218801"/>
    <lineage>
        <taxon>Bacteria</taxon>
        <taxon>Pseudomonadati</taxon>
        <taxon>Bacteroidota</taxon>
        <taxon>Flavobacteriia</taxon>
        <taxon>Flavobacteriales</taxon>
        <taxon>Flavobacteriaceae</taxon>
        <taxon>Kordia</taxon>
    </lineage>
</organism>
<dbReference type="KEGG" id="kan:IMCC3317_28110"/>
<sequence>MKTLQTLRERYQLDEKLVAKITGGNLLQAIGEGD</sequence>
<dbReference type="AlphaFoldDB" id="A0A7L4ZLC8"/>
<dbReference type="Proteomes" id="UP000464657">
    <property type="component" value="Chromosome"/>
</dbReference>
<evidence type="ECO:0000313" key="1">
    <source>
        <dbReference type="EMBL" id="QHI37432.1"/>
    </source>
</evidence>
<accession>A0A7L4ZLC8</accession>
<gene>
    <name evidence="1" type="ORF">IMCC3317_28110</name>
</gene>